<dbReference type="STRING" id="573413.Spirs_3870"/>
<dbReference type="SUPFAM" id="SSF51695">
    <property type="entry name" value="PLC-like phosphodiesterases"/>
    <property type="match status" value="1"/>
</dbReference>
<organism evidence="2 3">
    <name type="scientific">Sediminispirochaeta smaragdinae (strain DSM 11293 / JCM 15392 / SEBR 4228)</name>
    <name type="common">Spirochaeta smaragdinae</name>
    <dbReference type="NCBI Taxonomy" id="573413"/>
    <lineage>
        <taxon>Bacteria</taxon>
        <taxon>Pseudomonadati</taxon>
        <taxon>Spirochaetota</taxon>
        <taxon>Spirochaetia</taxon>
        <taxon>Spirochaetales</taxon>
        <taxon>Spirochaetaceae</taxon>
        <taxon>Sediminispirochaeta</taxon>
    </lineage>
</organism>
<reference evidence="2 3" key="1">
    <citation type="journal article" date="2010" name="Stand. Genomic Sci.">
        <title>Complete genome sequence of Spirochaeta smaragdinae type strain (SEBR 4228).</title>
        <authorList>
            <person name="Mavromatis K."/>
            <person name="Yasawong M."/>
            <person name="Chertkov O."/>
            <person name="Lapidus A."/>
            <person name="Lucas S."/>
            <person name="Nolan M."/>
            <person name="Del Rio T.G."/>
            <person name="Tice H."/>
            <person name="Cheng J.F."/>
            <person name="Pitluck S."/>
            <person name="Liolios K."/>
            <person name="Ivanova N."/>
            <person name="Tapia R."/>
            <person name="Han C."/>
            <person name="Bruce D."/>
            <person name="Goodwin L."/>
            <person name="Pati A."/>
            <person name="Chen A."/>
            <person name="Palaniappan K."/>
            <person name="Land M."/>
            <person name="Hauser L."/>
            <person name="Chang Y.J."/>
            <person name="Jeffries C.D."/>
            <person name="Detter J.C."/>
            <person name="Rohde M."/>
            <person name="Brambilla E."/>
            <person name="Spring S."/>
            <person name="Goker M."/>
            <person name="Sikorski J."/>
            <person name="Woyke T."/>
            <person name="Bristow J."/>
            <person name="Eisen J.A."/>
            <person name="Markowitz V."/>
            <person name="Hugenholtz P."/>
            <person name="Klenk H.P."/>
            <person name="Kyrpides N.C."/>
        </authorList>
    </citation>
    <scope>NUCLEOTIDE SEQUENCE [LARGE SCALE GENOMIC DNA]</scope>
    <source>
        <strain evidence="3">DSM 11293 / JCM 15392 / SEBR 4228</strain>
    </source>
</reference>
<dbReference type="Pfam" id="PF03009">
    <property type="entry name" value="GDPD"/>
    <property type="match status" value="1"/>
</dbReference>
<dbReference type="Gene3D" id="3.20.20.190">
    <property type="entry name" value="Phosphatidylinositol (PI) phosphodiesterase"/>
    <property type="match status" value="1"/>
</dbReference>
<dbReference type="PROSITE" id="PS51704">
    <property type="entry name" value="GP_PDE"/>
    <property type="match status" value="1"/>
</dbReference>
<sequence>MKIIGHRGVPAQKPENTLASYQRAVELGVKMIELDVYVCRTGELVIMHDDRIDRTTNGSGLVYEKTLKELKGFDAGEGEQIPTLQEALDLLAGKTDVNIELKGRGTGEALHAFLSRYLPERSWEPESLLVSSFNLPMLHEFACLEPDIPIGALHGGIPINYSDFVKPMHPYSLHYNLEFIDQKMVDHAHRQGYQVYIYTVNHQDDYLRMKQMGVDGVFTNDPTAL</sequence>
<dbReference type="eggNOG" id="COG0584">
    <property type="taxonomic scope" value="Bacteria"/>
</dbReference>
<protein>
    <submittedName>
        <fullName evidence="2">Glycerophosphoryl diester phosphodiesterase</fullName>
    </submittedName>
</protein>
<dbReference type="InterPro" id="IPR017946">
    <property type="entry name" value="PLC-like_Pdiesterase_TIM-brl"/>
</dbReference>
<dbReference type="AlphaFoldDB" id="E1R8Y6"/>
<evidence type="ECO:0000313" key="2">
    <source>
        <dbReference type="EMBL" id="ADK82955.1"/>
    </source>
</evidence>
<dbReference type="EMBL" id="CP002116">
    <property type="protein sequence ID" value="ADK82955.1"/>
    <property type="molecule type" value="Genomic_DNA"/>
</dbReference>
<evidence type="ECO:0000313" key="3">
    <source>
        <dbReference type="Proteomes" id="UP000002318"/>
    </source>
</evidence>
<dbReference type="Proteomes" id="UP000002318">
    <property type="component" value="Chromosome"/>
</dbReference>
<dbReference type="OrthoDB" id="384721at2"/>
<dbReference type="PANTHER" id="PTHR46211">
    <property type="entry name" value="GLYCEROPHOSPHORYL DIESTER PHOSPHODIESTERASE"/>
    <property type="match status" value="1"/>
</dbReference>
<dbReference type="InterPro" id="IPR030395">
    <property type="entry name" value="GP_PDE_dom"/>
</dbReference>
<gene>
    <name evidence="2" type="ordered locus">Spirs_3870</name>
</gene>
<feature type="domain" description="GP-PDE" evidence="1">
    <location>
        <begin position="1"/>
        <end position="225"/>
    </location>
</feature>
<proteinExistence type="predicted"/>
<dbReference type="RefSeq" id="WP_013256414.1">
    <property type="nucleotide sequence ID" value="NC_014364.1"/>
</dbReference>
<accession>E1R8Y6</accession>
<dbReference type="HOGENOM" id="CLU_030006_3_2_12"/>
<keyword evidence="3" id="KW-1185">Reference proteome</keyword>
<dbReference type="GO" id="GO:0006629">
    <property type="term" value="P:lipid metabolic process"/>
    <property type="evidence" value="ECO:0007669"/>
    <property type="project" value="InterPro"/>
</dbReference>
<name>E1R8Y6_SEDSS</name>
<dbReference type="KEGG" id="ssm:Spirs_3870"/>
<evidence type="ECO:0000259" key="1">
    <source>
        <dbReference type="PROSITE" id="PS51704"/>
    </source>
</evidence>
<dbReference type="PANTHER" id="PTHR46211:SF1">
    <property type="entry name" value="GLYCEROPHOSPHODIESTER PHOSPHODIESTERASE, CYTOPLASMIC"/>
    <property type="match status" value="1"/>
</dbReference>
<dbReference type="GO" id="GO:0008081">
    <property type="term" value="F:phosphoric diester hydrolase activity"/>
    <property type="evidence" value="ECO:0007669"/>
    <property type="project" value="InterPro"/>
</dbReference>
<dbReference type="PROSITE" id="PS50007">
    <property type="entry name" value="PIPLC_X_DOMAIN"/>
    <property type="match status" value="1"/>
</dbReference>